<dbReference type="Pfam" id="PF06925">
    <property type="entry name" value="MGDG_synth"/>
    <property type="match status" value="1"/>
</dbReference>
<dbReference type="InterPro" id="IPR050519">
    <property type="entry name" value="Glycosyltransf_28_UgtP"/>
</dbReference>
<reference evidence="6 7" key="1">
    <citation type="submission" date="2016-10" db="EMBL/GenBank/DDBJ databases">
        <authorList>
            <person name="Varghese N."/>
            <person name="Submissions S."/>
        </authorList>
    </citation>
    <scope>NUCLEOTIDE SEQUENCE [LARGE SCALE GENOMIC DNA]</scope>
    <source>
        <strain evidence="6 7">DSM 13796</strain>
    </source>
</reference>
<evidence type="ECO:0000313" key="7">
    <source>
        <dbReference type="Proteomes" id="UP000182762"/>
    </source>
</evidence>
<name>A0A1I6AI46_9BACI</name>
<sequence>MKKVLFLPLFQMPSGHHQVADALMYEIEKTTENVTCKKVDFLSYWNKHIEKLVESSYLKMIHAFPNMYDWVYRNFMYNQFTNKQVSLLNRIYSLRFEEKMLQLIQEEQPDSIVCTHCFPSAILSRLKQRKAINIPVVNVYTDFFINSIWGGAEIDYHLVNDMQMKQELIQRFAIPASHIFITGIPVNGKIGGKCSSSRKMKKQILVAGGSIGLGKMNDYLQQIKHSSNYHYTVLCGKNEKLYEELKRWNIPHIEPKAFISSREEMNELYARSDALVTKPGGITISEALKLGLPIFIHSSLPGQERINLKRIIDKGLAVMLHEDQGFEEQLSLVLEDKWKRRSLIKRMEDMVNKREKIAYEIIVDIAVKTSLLHVRHV</sequence>
<dbReference type="Gene3D" id="3.40.50.2000">
    <property type="entry name" value="Glycogen Phosphorylase B"/>
    <property type="match status" value="2"/>
</dbReference>
<protein>
    <submittedName>
        <fullName evidence="6">UDP-N-acetylglucosamine:LPS N-acetylglucosamine transferase</fullName>
    </submittedName>
</protein>
<dbReference type="InterPro" id="IPR009695">
    <property type="entry name" value="Diacylglyc_glucosyltr_N"/>
</dbReference>
<dbReference type="SUPFAM" id="SSF53756">
    <property type="entry name" value="UDP-Glycosyltransferase/glycogen phosphorylase"/>
    <property type="match status" value="1"/>
</dbReference>
<evidence type="ECO:0000256" key="3">
    <source>
        <dbReference type="ARBA" id="ARBA00022679"/>
    </source>
</evidence>
<organism evidence="6 7">
    <name type="scientific">Priestia endophytica DSM 13796</name>
    <dbReference type="NCBI Taxonomy" id="1121089"/>
    <lineage>
        <taxon>Bacteria</taxon>
        <taxon>Bacillati</taxon>
        <taxon>Bacillota</taxon>
        <taxon>Bacilli</taxon>
        <taxon>Bacillales</taxon>
        <taxon>Bacillaceae</taxon>
        <taxon>Priestia</taxon>
    </lineage>
</organism>
<gene>
    <name evidence="6" type="ORF">SAMN02745910_02774</name>
</gene>
<evidence type="ECO:0000259" key="4">
    <source>
        <dbReference type="Pfam" id="PF00534"/>
    </source>
</evidence>
<accession>A0A1I6AI46</accession>
<dbReference type="InterPro" id="IPR001296">
    <property type="entry name" value="Glyco_trans_1"/>
</dbReference>
<comment type="caution">
    <text evidence="6">The sequence shown here is derived from an EMBL/GenBank/DDBJ whole genome shotgun (WGS) entry which is preliminary data.</text>
</comment>
<dbReference type="PANTHER" id="PTHR43025">
    <property type="entry name" value="MONOGALACTOSYLDIACYLGLYCEROL SYNTHASE"/>
    <property type="match status" value="1"/>
</dbReference>
<keyword evidence="7" id="KW-1185">Reference proteome</keyword>
<dbReference type="Pfam" id="PF00534">
    <property type="entry name" value="Glycos_transf_1"/>
    <property type="match status" value="1"/>
</dbReference>
<feature type="domain" description="Diacylglycerol glucosyltransferase N-terminal" evidence="5">
    <location>
        <begin position="16"/>
        <end position="186"/>
    </location>
</feature>
<dbReference type="Proteomes" id="UP000182762">
    <property type="component" value="Unassembled WGS sequence"/>
</dbReference>
<keyword evidence="3 6" id="KW-0808">Transferase</keyword>
<dbReference type="GO" id="GO:0016740">
    <property type="term" value="F:transferase activity"/>
    <property type="evidence" value="ECO:0007669"/>
    <property type="project" value="UniProtKB-KW"/>
</dbReference>
<comment type="similarity">
    <text evidence="1">Belongs to the glycosyltransferase 28 family.</text>
</comment>
<evidence type="ECO:0000256" key="1">
    <source>
        <dbReference type="ARBA" id="ARBA00006962"/>
    </source>
</evidence>
<feature type="domain" description="Glycosyl transferase family 1" evidence="4">
    <location>
        <begin position="233"/>
        <end position="346"/>
    </location>
</feature>
<dbReference type="EMBL" id="FOXX01000006">
    <property type="protein sequence ID" value="SFQ68404.1"/>
    <property type="molecule type" value="Genomic_DNA"/>
</dbReference>
<proteinExistence type="inferred from homology"/>
<keyword evidence="2" id="KW-0328">Glycosyltransferase</keyword>
<evidence type="ECO:0000256" key="2">
    <source>
        <dbReference type="ARBA" id="ARBA00022676"/>
    </source>
</evidence>
<evidence type="ECO:0000313" key="6">
    <source>
        <dbReference type="EMBL" id="SFQ68404.1"/>
    </source>
</evidence>
<evidence type="ECO:0000259" key="5">
    <source>
        <dbReference type="Pfam" id="PF06925"/>
    </source>
</evidence>
<dbReference type="PANTHER" id="PTHR43025:SF3">
    <property type="entry name" value="MONOGALACTOSYLDIACYLGLYCEROL SYNTHASE 1, CHLOROPLASTIC"/>
    <property type="match status" value="1"/>
</dbReference>